<feature type="domain" description="GAG-pre-integrase" evidence="3">
    <location>
        <begin position="133"/>
        <end position="188"/>
    </location>
</feature>
<organism evidence="4 5">
    <name type="scientific">Tanacetum coccineum</name>
    <dbReference type="NCBI Taxonomy" id="301880"/>
    <lineage>
        <taxon>Eukaryota</taxon>
        <taxon>Viridiplantae</taxon>
        <taxon>Streptophyta</taxon>
        <taxon>Embryophyta</taxon>
        <taxon>Tracheophyta</taxon>
        <taxon>Spermatophyta</taxon>
        <taxon>Magnoliopsida</taxon>
        <taxon>eudicotyledons</taxon>
        <taxon>Gunneridae</taxon>
        <taxon>Pentapetalae</taxon>
        <taxon>asterids</taxon>
        <taxon>campanulids</taxon>
        <taxon>Asterales</taxon>
        <taxon>Asteraceae</taxon>
        <taxon>Asteroideae</taxon>
        <taxon>Anthemideae</taxon>
        <taxon>Anthemidinae</taxon>
        <taxon>Tanacetum</taxon>
    </lineage>
</organism>
<proteinExistence type="predicted"/>
<dbReference type="EMBL" id="BQNB010009485">
    <property type="protein sequence ID" value="GJS64177.1"/>
    <property type="molecule type" value="Genomic_DNA"/>
</dbReference>
<dbReference type="Pfam" id="PF13976">
    <property type="entry name" value="gag_pre-integrs"/>
    <property type="match status" value="1"/>
</dbReference>
<dbReference type="InterPro" id="IPR025724">
    <property type="entry name" value="GAG-pre-integrase_dom"/>
</dbReference>
<evidence type="ECO:0000256" key="2">
    <source>
        <dbReference type="SAM" id="MobiDB-lite"/>
    </source>
</evidence>
<keyword evidence="1" id="KW-0175">Coiled coil</keyword>
<gene>
    <name evidence="4" type="ORF">Tco_0678741</name>
</gene>
<feature type="compositionally biased region" description="Low complexity" evidence="2">
    <location>
        <begin position="538"/>
        <end position="553"/>
    </location>
</feature>
<comment type="caution">
    <text evidence="4">The sequence shown here is derived from an EMBL/GenBank/DDBJ whole genome shotgun (WGS) entry which is preliminary data.</text>
</comment>
<feature type="coiled-coil region" evidence="1">
    <location>
        <begin position="612"/>
        <end position="639"/>
    </location>
</feature>
<reference evidence="4" key="2">
    <citation type="submission" date="2022-01" db="EMBL/GenBank/DDBJ databases">
        <authorList>
            <person name="Yamashiro T."/>
            <person name="Shiraishi A."/>
            <person name="Satake H."/>
            <person name="Nakayama K."/>
        </authorList>
    </citation>
    <scope>NUCLEOTIDE SEQUENCE</scope>
</reference>
<accession>A0ABQ4XGI2</accession>
<evidence type="ECO:0000313" key="4">
    <source>
        <dbReference type="EMBL" id="GJS64177.1"/>
    </source>
</evidence>
<reference evidence="4" key="1">
    <citation type="journal article" date="2022" name="Int. J. Mol. Sci.">
        <title>Draft Genome of Tanacetum Coccineum: Genomic Comparison of Closely Related Tanacetum-Family Plants.</title>
        <authorList>
            <person name="Yamashiro T."/>
            <person name="Shiraishi A."/>
            <person name="Nakayama K."/>
            <person name="Satake H."/>
        </authorList>
    </citation>
    <scope>NUCLEOTIDE SEQUENCE</scope>
</reference>
<protein>
    <submittedName>
        <fullName evidence="4">Ribonuclease H-like domain-containing protein</fullName>
    </submittedName>
</protein>
<feature type="compositionally biased region" description="Basic and acidic residues" evidence="2">
    <location>
        <begin position="737"/>
        <end position="767"/>
    </location>
</feature>
<evidence type="ECO:0000313" key="5">
    <source>
        <dbReference type="Proteomes" id="UP001151760"/>
    </source>
</evidence>
<dbReference type="Proteomes" id="UP001151760">
    <property type="component" value="Unassembled WGS sequence"/>
</dbReference>
<evidence type="ECO:0000259" key="3">
    <source>
        <dbReference type="Pfam" id="PF13976"/>
    </source>
</evidence>
<keyword evidence="5" id="KW-1185">Reference proteome</keyword>
<name>A0ABQ4XGI2_9ASTR</name>
<feature type="compositionally biased region" description="Basic and acidic residues" evidence="2">
    <location>
        <begin position="688"/>
        <end position="705"/>
    </location>
</feature>
<sequence length="824" mass="93529">MQRCIDHKALEGIENLDWPRVVNTARSNRTSVNAARANGFNAVKPSACWVWRPIKPNSASITLNRYNYIDARARSKSVMAWAHDGRHSLYSMDFKQLMEVMLPFGRRYGVLFVLNFKLPDENQILLKVPRKDNMYSFDMKNIVPKESLTYLVTKATLDESMLWHRRLGHINFKKINKLVKDKLVKSSKDVNVVVQKVNSASPDLNTGSLELNVVGPSLRRTSAIQTQLCLDISDIPHGKKALEQNGSSDLRKIKREFPMLFYGYSGISKWVVVKSDFFIWEPLGKKSIVSQPPDSPFELVAYTDSDYARATLDRKSTTRGCQFLGNRGHRHKVATVFQFLSLEALFEGRFLISTTTCMDERMCYIIKIIDLLKASSVSYALIVNPVIYTSCIEQFWATAKPFFISKWKYFIHTITQCLSAKSTAWNEFSSSMASLIICLATNQKFNLSKYIFDAMVKHLDGGVKFLLYPRFLQVFINQQLGNMSTHKKIFVNPFHTKKVFANMKRAGKDFSGRITPLFDTMMVQPVEEMGEDSDHPTDSTPIPIIDQPSSSSQPKKDKPSKKVQRQEAEVPQDEAEHEESVPTPSNDPQASGEDSMKLTDLMVLCTKLQTQVLDLQKAKDAQAKEIAALKKRIQRLERRKISRPTGLKRLRKVGMSQRIESSKDQESLGVPEDDNQTGWILDDVEMPVEAKVDGKDEQSTKKLDDSTAGEAVTTAGDDTTTNYKKTQDKGVVVQELSEFRVPQEIKPSSSKDKGKAEESSKKLKIEEDKESEEVEEDNEVELMALLADGSSKRYSLMIRMLQGIDREDLEALWRIVKAKYVLQA</sequence>
<evidence type="ECO:0000256" key="1">
    <source>
        <dbReference type="SAM" id="Coils"/>
    </source>
</evidence>
<feature type="region of interest" description="Disordered" evidence="2">
    <location>
        <begin position="644"/>
        <end position="776"/>
    </location>
</feature>
<feature type="region of interest" description="Disordered" evidence="2">
    <location>
        <begin position="528"/>
        <end position="593"/>
    </location>
</feature>